<gene>
    <name evidence="2" type="ORF">SNAT2548_LOCUS32374</name>
</gene>
<sequence length="156" mass="17309">MQPVKDDEPQMSKPGPLLAVGFVGEVEKKSFRPPGPAARRPRQERPHWNFSSNAVRRLHRLQALLVHFCLALKQRSPAWSRVSAAGRALGQVSLPPNAITYHDFDDEDYIALLVLCLCFTSTQAQCVGVTARTLMTRRPKPGSSRAKTSHSESTGY</sequence>
<comment type="caution">
    <text evidence="2">The sequence shown here is derived from an EMBL/GenBank/DDBJ whole genome shotgun (WGS) entry which is preliminary data.</text>
</comment>
<name>A0A812UCA8_9DINO</name>
<dbReference type="AlphaFoldDB" id="A0A812UCA8"/>
<feature type="region of interest" description="Disordered" evidence="1">
    <location>
        <begin position="137"/>
        <end position="156"/>
    </location>
</feature>
<evidence type="ECO:0000313" key="2">
    <source>
        <dbReference type="EMBL" id="CAE7569318.1"/>
    </source>
</evidence>
<reference evidence="2" key="1">
    <citation type="submission" date="2021-02" db="EMBL/GenBank/DDBJ databases">
        <authorList>
            <person name="Dougan E. K."/>
            <person name="Rhodes N."/>
            <person name="Thang M."/>
            <person name="Chan C."/>
        </authorList>
    </citation>
    <scope>NUCLEOTIDE SEQUENCE</scope>
</reference>
<protein>
    <submittedName>
        <fullName evidence="2">Uncharacterized protein</fullName>
    </submittedName>
</protein>
<evidence type="ECO:0000256" key="1">
    <source>
        <dbReference type="SAM" id="MobiDB-lite"/>
    </source>
</evidence>
<organism evidence="2 3">
    <name type="scientific">Symbiodinium natans</name>
    <dbReference type="NCBI Taxonomy" id="878477"/>
    <lineage>
        <taxon>Eukaryota</taxon>
        <taxon>Sar</taxon>
        <taxon>Alveolata</taxon>
        <taxon>Dinophyceae</taxon>
        <taxon>Suessiales</taxon>
        <taxon>Symbiodiniaceae</taxon>
        <taxon>Symbiodinium</taxon>
    </lineage>
</organism>
<proteinExistence type="predicted"/>
<evidence type="ECO:0000313" key="3">
    <source>
        <dbReference type="Proteomes" id="UP000604046"/>
    </source>
</evidence>
<keyword evidence="3" id="KW-1185">Reference proteome</keyword>
<dbReference type="Proteomes" id="UP000604046">
    <property type="component" value="Unassembled WGS sequence"/>
</dbReference>
<dbReference type="EMBL" id="CAJNDS010002706">
    <property type="protein sequence ID" value="CAE7569318.1"/>
    <property type="molecule type" value="Genomic_DNA"/>
</dbReference>
<accession>A0A812UCA8</accession>